<comment type="caution">
    <text evidence="3">The sequence shown here is derived from an EMBL/GenBank/DDBJ whole genome shotgun (WGS) entry which is preliminary data.</text>
</comment>
<name>A0A2B7XTC5_POLH7</name>
<evidence type="ECO:0000259" key="2">
    <source>
        <dbReference type="Pfam" id="PF25482"/>
    </source>
</evidence>
<feature type="compositionally biased region" description="Basic and acidic residues" evidence="1">
    <location>
        <begin position="13"/>
        <end position="23"/>
    </location>
</feature>
<dbReference type="InterPro" id="IPR057227">
    <property type="entry name" value="DUF7905"/>
</dbReference>
<reference evidence="3 4" key="1">
    <citation type="submission" date="2017-10" db="EMBL/GenBank/DDBJ databases">
        <title>Comparative genomics in systemic dimorphic fungi from Ajellomycetaceae.</title>
        <authorList>
            <person name="Munoz J.F."/>
            <person name="Mcewen J.G."/>
            <person name="Clay O.K."/>
            <person name="Cuomo C.A."/>
        </authorList>
    </citation>
    <scope>NUCLEOTIDE SEQUENCE [LARGE SCALE GENOMIC DNA]</scope>
    <source>
        <strain evidence="3 4">UAMH7299</strain>
    </source>
</reference>
<dbReference type="Pfam" id="PF25482">
    <property type="entry name" value="DUF7905"/>
    <property type="match status" value="1"/>
</dbReference>
<feature type="region of interest" description="Disordered" evidence="1">
    <location>
        <begin position="754"/>
        <end position="778"/>
    </location>
</feature>
<dbReference type="STRING" id="1447883.A0A2B7XTC5"/>
<proteinExistence type="predicted"/>
<evidence type="ECO:0000256" key="1">
    <source>
        <dbReference type="SAM" id="MobiDB-lite"/>
    </source>
</evidence>
<dbReference type="Proteomes" id="UP000224634">
    <property type="component" value="Unassembled WGS sequence"/>
</dbReference>
<evidence type="ECO:0000313" key="3">
    <source>
        <dbReference type="EMBL" id="PGH12195.1"/>
    </source>
</evidence>
<dbReference type="OrthoDB" id="4739136at2759"/>
<gene>
    <name evidence="3" type="ORF">AJ80_06815</name>
</gene>
<feature type="domain" description="DUF7905" evidence="2">
    <location>
        <begin position="395"/>
        <end position="720"/>
    </location>
</feature>
<keyword evidence="4" id="KW-1185">Reference proteome</keyword>
<dbReference type="AlphaFoldDB" id="A0A2B7XTC5"/>
<organism evidence="3 4">
    <name type="scientific">Polytolypa hystricis (strain UAMH7299)</name>
    <dbReference type="NCBI Taxonomy" id="1447883"/>
    <lineage>
        <taxon>Eukaryota</taxon>
        <taxon>Fungi</taxon>
        <taxon>Dikarya</taxon>
        <taxon>Ascomycota</taxon>
        <taxon>Pezizomycotina</taxon>
        <taxon>Eurotiomycetes</taxon>
        <taxon>Eurotiomycetidae</taxon>
        <taxon>Onygenales</taxon>
        <taxon>Onygenales incertae sedis</taxon>
        <taxon>Polytolypa</taxon>
    </lineage>
</organism>
<accession>A0A2B7XTC5</accession>
<protein>
    <recommendedName>
        <fullName evidence="2">DUF7905 domain-containing protein</fullName>
    </recommendedName>
</protein>
<dbReference type="EMBL" id="PDNA01000121">
    <property type="protein sequence ID" value="PGH12195.1"/>
    <property type="molecule type" value="Genomic_DNA"/>
</dbReference>
<evidence type="ECO:0000313" key="4">
    <source>
        <dbReference type="Proteomes" id="UP000224634"/>
    </source>
</evidence>
<sequence>MEEYELGAANNWHPKEEGGHGERSVGSGPDGSHHDNNRLQCLDSRVPLSSTNTRLKPISALESRQYAAVRDKVAPQGTAQVATTTRIVSTSVPAQGVKRAAKWKGKKDATWAIVTLQSKKESESSSKEAWKAGIPCTLRVRLPTSYGQLKPRLVSSAKSINSIRSEESFFAYINRISGAFLPIPDSKDQKASIWGSPAQVDIARRIIEQFLLASELRPAKKPMAKSGKFAKTFAYSETKEAAEVLQRKHGWVLQNLREQPDPSIAFPETMLFLWPTAELPVDYSLGAGLEILDPIRLEFGYHIYPYDEIPGYIRVDGYDHDVIVTIIQRLRAKCGELMAAMHVKAKVYIVEPPEAYPIQPDVRVARVLRHSGSELTYTKPELLESVSEANESEGWNSRKAVLRSKNELRLRDAVEQSLRGLRFLRGHVKMRVNFGTMVLDEYRVAKSANGQYTFEEFREMLFHVMTKCHLVPGLQFEHKDGDLISRCFEAKDLLIPYENESGSLDEAEPFYAVNFEFEGSNASLLRLEAEFKGSQKAGVYEVSHRRWVCPRSEDKSGDKRSPLQIGVVDFERSDWQLEIKALNFDEVSNIDQSLKSFSSSIRFVLRDGDGFRGEGRRRVTFTDTVPVTRLVEKSAVRYRLKGTKYLLELARYDTYNRVKVPAPMGLPQFFSLNRMAEVPVTTWGASLFDVNWDNELGKHATFGVGQAADWSPSLNTFFPNFDKDSDPSDMRAGFGQFVGLVNRVAALLGAAKVHPSEQTGNDPSAGAGSPNMNVENEL</sequence>
<feature type="region of interest" description="Disordered" evidence="1">
    <location>
        <begin position="1"/>
        <end position="38"/>
    </location>
</feature>